<sequence>MTQAAQDTVETAMGRWRLDGADPAAILQHLPKMDRVMLAIRLENFMHERLGTVDSVTVEGGRIQITGPEQAANLPADAFASVVLDISTIMRDKLYPRLEFLDAAGERIFSVTGLEGAAPMETALDGLARTTLPANPPAPRDETAEPAEIDPADPGLALLEKLQESAQPVTITAEFSGLTQSWQGTIEKIVPMGGYINVMTKGFHLHLAGGSVAGWETDANGHRALDADGAPTGLLVVPS</sequence>
<dbReference type="Pfam" id="PF05171">
    <property type="entry name" value="HemS"/>
    <property type="match status" value="1"/>
</dbReference>
<dbReference type="Proteomes" id="UP000051401">
    <property type="component" value="Unassembled WGS sequence"/>
</dbReference>
<evidence type="ECO:0000313" key="3">
    <source>
        <dbReference type="EMBL" id="KRS18490.1"/>
    </source>
</evidence>
<dbReference type="AlphaFoldDB" id="A0A0T5PBR6"/>
<dbReference type="Gene3D" id="3.40.1570.10">
    <property type="entry name" value="HemS/ChuS/ChuX like domains"/>
    <property type="match status" value="1"/>
</dbReference>
<dbReference type="EMBL" id="LAXI01000003">
    <property type="protein sequence ID" value="KRS18490.1"/>
    <property type="molecule type" value="Genomic_DNA"/>
</dbReference>
<dbReference type="EMBL" id="CP031598">
    <property type="protein sequence ID" value="QEW25475.1"/>
    <property type="molecule type" value="Genomic_DNA"/>
</dbReference>
<dbReference type="GO" id="GO:0006826">
    <property type="term" value="P:iron ion transport"/>
    <property type="evidence" value="ECO:0007669"/>
    <property type="project" value="InterPro"/>
</dbReference>
<dbReference type="Proteomes" id="UP000325785">
    <property type="component" value="Chromosome"/>
</dbReference>
<dbReference type="STRING" id="540747.SAMN04488031_104284"/>
<evidence type="ECO:0000259" key="2">
    <source>
        <dbReference type="Pfam" id="PF05171"/>
    </source>
</evidence>
<reference evidence="3 5" key="1">
    <citation type="submission" date="2015-04" db="EMBL/GenBank/DDBJ databases">
        <title>The draft genome sequence of Roseovarius indicus B108T.</title>
        <authorList>
            <person name="Li G."/>
            <person name="Lai Q."/>
            <person name="Shao Z."/>
            <person name="Yan P."/>
        </authorList>
    </citation>
    <scope>NUCLEOTIDE SEQUENCE [LARGE SCALE GENOMIC DNA]</scope>
    <source>
        <strain evidence="3 5">B108</strain>
    </source>
</reference>
<gene>
    <name evidence="4" type="ORF">RIdsm_01262</name>
    <name evidence="3" type="ORF">XM52_06655</name>
</gene>
<evidence type="ECO:0000313" key="4">
    <source>
        <dbReference type="EMBL" id="QEW25475.1"/>
    </source>
</evidence>
<reference evidence="4 6" key="2">
    <citation type="submission" date="2018-08" db="EMBL/GenBank/DDBJ databases">
        <title>Genetic Globetrotter - A new plasmid hitch-hiking vast phylogenetic and geographic distances.</title>
        <authorList>
            <person name="Vollmers J."/>
            <person name="Petersen J."/>
        </authorList>
    </citation>
    <scope>NUCLEOTIDE SEQUENCE [LARGE SCALE GENOMIC DNA]</scope>
    <source>
        <strain evidence="4 6">DSM 26383</strain>
    </source>
</reference>
<evidence type="ECO:0000313" key="6">
    <source>
        <dbReference type="Proteomes" id="UP000325785"/>
    </source>
</evidence>
<proteinExistence type="predicted"/>
<dbReference type="SUPFAM" id="SSF144064">
    <property type="entry name" value="Heme iron utilization protein-like"/>
    <property type="match status" value="1"/>
</dbReference>
<organism evidence="3 5">
    <name type="scientific">Roseovarius indicus</name>
    <dbReference type="NCBI Taxonomy" id="540747"/>
    <lineage>
        <taxon>Bacteria</taxon>
        <taxon>Pseudomonadati</taxon>
        <taxon>Pseudomonadota</taxon>
        <taxon>Alphaproteobacteria</taxon>
        <taxon>Rhodobacterales</taxon>
        <taxon>Roseobacteraceae</taxon>
        <taxon>Roseovarius</taxon>
    </lineage>
</organism>
<feature type="region of interest" description="Disordered" evidence="1">
    <location>
        <begin position="129"/>
        <end position="151"/>
    </location>
</feature>
<dbReference type="OrthoDB" id="316630at2"/>
<evidence type="ECO:0000256" key="1">
    <source>
        <dbReference type="SAM" id="MobiDB-lite"/>
    </source>
</evidence>
<protein>
    <submittedName>
        <fullName evidence="4">Heme degradation protein</fullName>
    </submittedName>
</protein>
<accession>A0A0T5PBR6</accession>
<feature type="domain" description="Haemin-degrading HemS/ChuX" evidence="2">
    <location>
        <begin position="13"/>
        <end position="111"/>
    </location>
</feature>
<dbReference type="InterPro" id="IPR053733">
    <property type="entry name" value="Heme_Transport_Util_sf"/>
</dbReference>
<keyword evidence="5" id="KW-1185">Reference proteome</keyword>
<dbReference type="RefSeq" id="WP_074940184.1">
    <property type="nucleotide sequence ID" value="NZ_CP031598.1"/>
</dbReference>
<dbReference type="KEGG" id="rid:RIdsm_01262"/>
<name>A0A0T5PBR6_9RHOB</name>
<evidence type="ECO:0000313" key="5">
    <source>
        <dbReference type="Proteomes" id="UP000051401"/>
    </source>
</evidence>
<dbReference type="PATRIC" id="fig|540747.5.peg.3693"/>
<dbReference type="InterPro" id="IPR007845">
    <property type="entry name" value="HemS/ChuX_dom"/>
</dbReference>